<reference evidence="3 4" key="1">
    <citation type="submission" date="2019-03" db="EMBL/GenBank/DDBJ databases">
        <title>Freshwater and sediment microbial communities from various areas in North America, analyzing microbe dynamics in response to fracking.</title>
        <authorList>
            <person name="Lamendella R."/>
        </authorList>
    </citation>
    <scope>NUCLEOTIDE SEQUENCE [LARGE SCALE GENOMIC DNA]</scope>
    <source>
        <strain evidence="3 4">175.2</strain>
    </source>
</reference>
<feature type="domain" description="Bacteriophage Mu Gp45 N-terminal" evidence="2">
    <location>
        <begin position="11"/>
        <end position="78"/>
    </location>
</feature>
<accession>A0A4R3NLR5</accession>
<dbReference type="PIRSF" id="PIRSF012337">
    <property type="entry name" value="gp45"/>
    <property type="match status" value="1"/>
</dbReference>
<comment type="caution">
    <text evidence="3">The sequence shown here is derived from an EMBL/GenBank/DDBJ whole genome shotgun (WGS) entry which is preliminary data.</text>
</comment>
<dbReference type="AlphaFoldDB" id="A0A4R3NLR5"/>
<gene>
    <name evidence="3" type="ORF">EDC90_102623</name>
</gene>
<evidence type="ECO:0000313" key="3">
    <source>
        <dbReference type="EMBL" id="TCT35368.1"/>
    </source>
</evidence>
<evidence type="ECO:0000256" key="1">
    <source>
        <dbReference type="SAM" id="MobiDB-lite"/>
    </source>
</evidence>
<name>A0A4R3NLR5_9HYPH</name>
<dbReference type="EMBL" id="SMAR01000026">
    <property type="protein sequence ID" value="TCT35368.1"/>
    <property type="molecule type" value="Genomic_DNA"/>
</dbReference>
<dbReference type="Proteomes" id="UP000295097">
    <property type="component" value="Unassembled WGS sequence"/>
</dbReference>
<dbReference type="NCBIfam" id="TIGR01644">
    <property type="entry name" value="phage_P2_V"/>
    <property type="match status" value="1"/>
</dbReference>
<evidence type="ECO:0000259" key="2">
    <source>
        <dbReference type="Pfam" id="PF06890"/>
    </source>
</evidence>
<evidence type="ECO:0000313" key="4">
    <source>
        <dbReference type="Proteomes" id="UP000295097"/>
    </source>
</evidence>
<dbReference type="Pfam" id="PF06890">
    <property type="entry name" value="Phage_Mu_Gp45"/>
    <property type="match status" value="1"/>
</dbReference>
<dbReference type="InterPro" id="IPR053861">
    <property type="entry name" value="Phage_Mu_Gp45_N"/>
</dbReference>
<dbReference type="OrthoDB" id="8449472at2"/>
<protein>
    <submittedName>
        <fullName evidence="3">Phage baseplate assembly protein V</fullName>
    </submittedName>
</protein>
<dbReference type="InterPro" id="IPR014462">
    <property type="entry name" value="Phage_Mu_Gp45"/>
</dbReference>
<feature type="compositionally biased region" description="Pro residues" evidence="1">
    <location>
        <begin position="164"/>
        <end position="173"/>
    </location>
</feature>
<proteinExistence type="predicted"/>
<keyword evidence="4" id="KW-1185">Reference proteome</keyword>
<dbReference type="RefSeq" id="WP_132313023.1">
    <property type="nucleotide sequence ID" value="NZ_SMAR01000026.1"/>
</dbReference>
<feature type="region of interest" description="Disordered" evidence="1">
    <location>
        <begin position="140"/>
        <end position="173"/>
    </location>
</feature>
<sequence length="173" mass="18179">MTDTNRGMIRRATLKNVKDDGALQTASVEVADGVWRHNVEVMQPYGFAAHVPVDGALAIVLAVGGDEGDLVVLPVANPSARMGGLKENEVGLYNAGGDRMVLKADGTLDIKTGAQITIKTDAGVFITAQILKVEGDIEATGDVTDKNGSMQEMRDKYNGHGHPGGPPPSPQMD</sequence>
<organism evidence="3 4">
    <name type="scientific">Martelella mediterranea</name>
    <dbReference type="NCBI Taxonomy" id="293089"/>
    <lineage>
        <taxon>Bacteria</taxon>
        <taxon>Pseudomonadati</taxon>
        <taxon>Pseudomonadota</taxon>
        <taxon>Alphaproteobacteria</taxon>
        <taxon>Hyphomicrobiales</taxon>
        <taxon>Aurantimonadaceae</taxon>
        <taxon>Martelella</taxon>
    </lineage>
</organism>
<dbReference type="InterPro" id="IPR013046">
    <property type="entry name" value="GpV/Gp45"/>
</dbReference>